<dbReference type="EMBL" id="JBIGHY010000001">
    <property type="protein sequence ID" value="MFG6412464.1"/>
    <property type="molecule type" value="Genomic_DNA"/>
</dbReference>
<keyword evidence="2" id="KW-1185">Reference proteome</keyword>
<dbReference type="Proteomes" id="UP001606300">
    <property type="component" value="Unassembled WGS sequence"/>
</dbReference>
<evidence type="ECO:0000313" key="1">
    <source>
        <dbReference type="EMBL" id="MFG6412464.1"/>
    </source>
</evidence>
<protein>
    <submittedName>
        <fullName evidence="1">Uncharacterized protein</fullName>
    </submittedName>
</protein>
<sequence>MGATEPRIAEAEALDAAWGVLDEGLQVLVRAESLMMLIQCAMDVEEHHRYGAGMAWDLLRELKENISDAQAHIRGRHPRRGRRKTALVEMPAI</sequence>
<reference evidence="1 2" key="1">
    <citation type="submission" date="2024-09" db="EMBL/GenBank/DDBJ databases">
        <title>Novel species of the genus Pelomonas and Roseateles isolated from streams.</title>
        <authorList>
            <person name="Lu H."/>
        </authorList>
    </citation>
    <scope>NUCLEOTIDE SEQUENCE [LARGE SCALE GENOMIC DNA]</scope>
    <source>
        <strain evidence="1 2">DC23W</strain>
    </source>
</reference>
<gene>
    <name evidence="1" type="ORF">ACG02S_00980</name>
</gene>
<evidence type="ECO:0000313" key="2">
    <source>
        <dbReference type="Proteomes" id="UP001606300"/>
    </source>
</evidence>
<proteinExistence type="predicted"/>
<accession>A0ABW7EHS8</accession>
<name>A0ABW7EHS8_9BURK</name>
<comment type="caution">
    <text evidence="1">The sequence shown here is derived from an EMBL/GenBank/DDBJ whole genome shotgun (WGS) entry which is preliminary data.</text>
</comment>
<dbReference type="RefSeq" id="WP_394468570.1">
    <property type="nucleotide sequence ID" value="NZ_JBIGHY010000001.1"/>
</dbReference>
<organism evidence="1 2">
    <name type="scientific">Pelomonas dachongensis</name>
    <dbReference type="NCBI Taxonomy" id="3299029"/>
    <lineage>
        <taxon>Bacteria</taxon>
        <taxon>Pseudomonadati</taxon>
        <taxon>Pseudomonadota</taxon>
        <taxon>Betaproteobacteria</taxon>
        <taxon>Burkholderiales</taxon>
        <taxon>Sphaerotilaceae</taxon>
        <taxon>Roseateles</taxon>
    </lineage>
</organism>